<evidence type="ECO:0000256" key="3">
    <source>
        <dbReference type="SAM" id="Phobius"/>
    </source>
</evidence>
<keyword evidence="7" id="KW-1185">Reference proteome</keyword>
<accession>A0ABN7V8E1</accession>
<evidence type="ECO:0000313" key="6">
    <source>
        <dbReference type="EMBL" id="CAG8743278.1"/>
    </source>
</evidence>
<gene>
    <name evidence="6" type="ORF">GMARGA_LOCUS15611</name>
</gene>
<feature type="region of interest" description="Disordered" evidence="2">
    <location>
        <begin position="134"/>
        <end position="192"/>
    </location>
</feature>
<feature type="chain" id="PRO_5045788153" evidence="4">
    <location>
        <begin position="25"/>
        <end position="332"/>
    </location>
</feature>
<keyword evidence="1 4" id="KW-0732">Signal</keyword>
<feature type="compositionally biased region" description="Low complexity" evidence="2">
    <location>
        <begin position="176"/>
        <end position="187"/>
    </location>
</feature>
<feature type="non-terminal residue" evidence="6">
    <location>
        <position position="332"/>
    </location>
</feature>
<protein>
    <submittedName>
        <fullName evidence="6">33918_t:CDS:1</fullName>
    </submittedName>
</protein>
<evidence type="ECO:0000313" key="7">
    <source>
        <dbReference type="Proteomes" id="UP000789901"/>
    </source>
</evidence>
<reference evidence="6 7" key="1">
    <citation type="submission" date="2021-06" db="EMBL/GenBank/DDBJ databases">
        <authorList>
            <person name="Kallberg Y."/>
            <person name="Tangrot J."/>
            <person name="Rosling A."/>
        </authorList>
    </citation>
    <scope>NUCLEOTIDE SEQUENCE [LARGE SCALE GENOMIC DNA]</scope>
    <source>
        <strain evidence="6 7">120-4 pot B 10/14</strain>
    </source>
</reference>
<evidence type="ECO:0000256" key="1">
    <source>
        <dbReference type="ARBA" id="ARBA00022729"/>
    </source>
</evidence>
<feature type="domain" description="Yeast cell wall synthesis Kre9/Knh1-like N-terminal" evidence="5">
    <location>
        <begin position="33"/>
        <end position="130"/>
    </location>
</feature>
<dbReference type="InterPro" id="IPR018466">
    <property type="entry name" value="Kre9/Knh1-like_N"/>
</dbReference>
<evidence type="ECO:0000256" key="4">
    <source>
        <dbReference type="SAM" id="SignalP"/>
    </source>
</evidence>
<feature type="signal peptide" evidence="4">
    <location>
        <begin position="1"/>
        <end position="24"/>
    </location>
</feature>
<dbReference type="Proteomes" id="UP000789901">
    <property type="component" value="Unassembled WGS sequence"/>
</dbReference>
<evidence type="ECO:0000259" key="5">
    <source>
        <dbReference type="Pfam" id="PF10342"/>
    </source>
</evidence>
<keyword evidence="3" id="KW-0472">Membrane</keyword>
<keyword evidence="3" id="KW-0812">Transmembrane</keyword>
<name>A0ABN7V8E1_GIGMA</name>
<sequence>MVKFLRIYLSYLLVLVVGAGFSLALPSPSIPIGSTVWNSGDNVQAVWSDAGTPKSSTLSGIKVQYMTGPDSPQIPLMTLADNLPNTATTLNFTVPSCKSLGYPPGKIYFLMFTDPKNPTVGLAWSTRFTVLEADNSDPPANYTPGTPWTFTIATPNNNHPTDGELSSSPTNKPSEQPKTTTTPQNKTSGVDNKFQNNNGKFLAVVVGFQEDLILISWLLIIIAIWQITVPYLALKKNFVTQDKYENLFIHIPFSLYHAWIFVIALLTTFALFTPYKPNDSDRDTPPVVLIFVILGLFLMEVAAILYIEKFNDVVGASIIAWTLFGIAVEQTD</sequence>
<feature type="transmembrane region" description="Helical" evidence="3">
    <location>
        <begin position="255"/>
        <end position="275"/>
    </location>
</feature>
<proteinExistence type="predicted"/>
<keyword evidence="3" id="KW-1133">Transmembrane helix</keyword>
<feature type="transmembrane region" description="Helical" evidence="3">
    <location>
        <begin position="212"/>
        <end position="234"/>
    </location>
</feature>
<dbReference type="EMBL" id="CAJVQB010010843">
    <property type="protein sequence ID" value="CAG8743278.1"/>
    <property type="molecule type" value="Genomic_DNA"/>
</dbReference>
<comment type="caution">
    <text evidence="6">The sequence shown here is derived from an EMBL/GenBank/DDBJ whole genome shotgun (WGS) entry which is preliminary data.</text>
</comment>
<organism evidence="6 7">
    <name type="scientific">Gigaspora margarita</name>
    <dbReference type="NCBI Taxonomy" id="4874"/>
    <lineage>
        <taxon>Eukaryota</taxon>
        <taxon>Fungi</taxon>
        <taxon>Fungi incertae sedis</taxon>
        <taxon>Mucoromycota</taxon>
        <taxon>Glomeromycotina</taxon>
        <taxon>Glomeromycetes</taxon>
        <taxon>Diversisporales</taxon>
        <taxon>Gigasporaceae</taxon>
        <taxon>Gigaspora</taxon>
    </lineage>
</organism>
<feature type="compositionally biased region" description="Polar residues" evidence="2">
    <location>
        <begin position="143"/>
        <end position="174"/>
    </location>
</feature>
<dbReference type="Pfam" id="PF10342">
    <property type="entry name" value="Kre9_KNH"/>
    <property type="match status" value="1"/>
</dbReference>
<feature type="transmembrane region" description="Helical" evidence="3">
    <location>
        <begin position="287"/>
        <end position="307"/>
    </location>
</feature>
<evidence type="ECO:0000256" key="2">
    <source>
        <dbReference type="SAM" id="MobiDB-lite"/>
    </source>
</evidence>